<dbReference type="OrthoDB" id="25220at2"/>
<gene>
    <name evidence="1" type="ORF">EYB31_06575</name>
</gene>
<reference evidence="1 2" key="1">
    <citation type="submission" date="2019-02" db="EMBL/GenBank/DDBJ databases">
        <title>Paenibacillus sp. nov., isolated from surface-sterilized tissue of Thalictrum simplex L.</title>
        <authorList>
            <person name="Tuo L."/>
        </authorList>
    </citation>
    <scope>NUCLEOTIDE SEQUENCE [LARGE SCALE GENOMIC DNA]</scope>
    <source>
        <strain evidence="1 2">N2SHLJ1</strain>
    </source>
</reference>
<comment type="caution">
    <text evidence="1">The sequence shown here is derived from an EMBL/GenBank/DDBJ whole genome shotgun (WGS) entry which is preliminary data.</text>
</comment>
<organism evidence="1 2">
    <name type="scientific">Paenibacillus thalictri</name>
    <dbReference type="NCBI Taxonomy" id="2527873"/>
    <lineage>
        <taxon>Bacteria</taxon>
        <taxon>Bacillati</taxon>
        <taxon>Bacillota</taxon>
        <taxon>Bacilli</taxon>
        <taxon>Bacillales</taxon>
        <taxon>Paenibacillaceae</taxon>
        <taxon>Paenibacillus</taxon>
    </lineage>
</organism>
<name>A0A4Q9DV22_9BACL</name>
<dbReference type="Proteomes" id="UP000293142">
    <property type="component" value="Unassembled WGS sequence"/>
</dbReference>
<proteinExistence type="predicted"/>
<keyword evidence="2" id="KW-1185">Reference proteome</keyword>
<evidence type="ECO:0000313" key="1">
    <source>
        <dbReference type="EMBL" id="TBL80877.1"/>
    </source>
</evidence>
<dbReference type="EMBL" id="SIRE01000004">
    <property type="protein sequence ID" value="TBL80877.1"/>
    <property type="molecule type" value="Genomic_DNA"/>
</dbReference>
<accession>A0A4Q9DV22</accession>
<evidence type="ECO:0000313" key="2">
    <source>
        <dbReference type="Proteomes" id="UP000293142"/>
    </source>
</evidence>
<sequence length="633" mass="71726">MTANTASLSSILRGVADSVKNGQQFEAALIEPLNKFLASESLRTNFLIKEDGSVSVIRRTKEFKLSNTFVLPIGDKIIHHPDHDERYLKVICLMKGAWHAPIYLSPSQLRNDQDWVRKSLGFKSVIWGSYSYVVEYVNTLCALVPTVHEYAYIGWSKTHTGIYITGSGVIGDSGTLDIAAHPSIQKFELPKPEITKYTALKTVIETFLELGSHGFTFTALSYMLLGCYKSLLEQLPFSPEFVYYIYGTTGSRKTASSKVFFNTFNDWERVPVNFTATAPAIELQRMLRRDTVLLIDDIPPTVSLQERNVIQSKLEAIFRSTGDSTGRQKMVSPNHSMEMKAQGLAAVTAEDVYVKSASSLARGFFVKMDSNTVRLDKLSLAQRLHNHYSAMIYHFIEYISKDVNSFVTRVADLYKTYEHFFSRHHETAHGRQIASAAWLQTSFEIFLEFALAHEVLEEDEMTELLQENEDILHDKVAEMVKHSHANGEVELFVRAIKELLASGSLLLSDIKLIDRSKTADLPPSHPKALGYRDSAFIYLLSDSVYNRVCAHYAKQNKTFPVTQEMLWSSLQDKKLLVPDRNKDGTRTVRLTVNGDRIPVIRLNREVYECWGEHPYDVDARFLPGSLAGMLNFR</sequence>
<dbReference type="AlphaFoldDB" id="A0A4Q9DV22"/>
<evidence type="ECO:0008006" key="3">
    <source>
        <dbReference type="Google" id="ProtNLM"/>
    </source>
</evidence>
<protein>
    <recommendedName>
        <fullName evidence="3">DUF927 domain-containing protein</fullName>
    </recommendedName>
</protein>
<dbReference type="RefSeq" id="WP_131012481.1">
    <property type="nucleotide sequence ID" value="NZ_SIRE01000004.1"/>
</dbReference>